<evidence type="ECO:0000256" key="3">
    <source>
        <dbReference type="ARBA" id="ARBA00022576"/>
    </source>
</evidence>
<dbReference type="InterPro" id="IPR015421">
    <property type="entry name" value="PyrdxlP-dep_Trfase_major"/>
</dbReference>
<keyword evidence="4 7" id="KW-0808">Transferase</keyword>
<dbReference type="AlphaFoldDB" id="A0A562STL4"/>
<organism evidence="9 10">
    <name type="scientific">Roseibium hamelinense</name>
    <dbReference type="NCBI Taxonomy" id="150831"/>
    <lineage>
        <taxon>Bacteria</taxon>
        <taxon>Pseudomonadati</taxon>
        <taxon>Pseudomonadota</taxon>
        <taxon>Alphaproteobacteria</taxon>
        <taxon>Hyphomicrobiales</taxon>
        <taxon>Stappiaceae</taxon>
        <taxon>Roseibium</taxon>
    </lineage>
</organism>
<proteinExistence type="inferred from homology"/>
<evidence type="ECO:0000256" key="5">
    <source>
        <dbReference type="ARBA" id="ARBA00022898"/>
    </source>
</evidence>
<evidence type="ECO:0000256" key="7">
    <source>
        <dbReference type="RuleBase" id="RU000481"/>
    </source>
</evidence>
<evidence type="ECO:0000256" key="6">
    <source>
        <dbReference type="ARBA" id="ARBA00049185"/>
    </source>
</evidence>
<keyword evidence="10" id="KW-1185">Reference proteome</keyword>
<comment type="catalytic activity">
    <reaction evidence="6">
        <text>L-aspartate + 2-oxoglutarate = oxaloacetate + L-glutamate</text>
        <dbReference type="Rhea" id="RHEA:21824"/>
        <dbReference type="ChEBI" id="CHEBI:16452"/>
        <dbReference type="ChEBI" id="CHEBI:16810"/>
        <dbReference type="ChEBI" id="CHEBI:29985"/>
        <dbReference type="ChEBI" id="CHEBI:29991"/>
        <dbReference type="EC" id="2.6.1.1"/>
    </reaction>
</comment>
<dbReference type="Proteomes" id="UP000320593">
    <property type="component" value="Unassembled WGS sequence"/>
</dbReference>
<dbReference type="EMBL" id="VLLF01000007">
    <property type="protein sequence ID" value="TWI84679.1"/>
    <property type="molecule type" value="Genomic_DNA"/>
</dbReference>
<protein>
    <recommendedName>
        <fullName evidence="7">Aminotransferase</fullName>
        <ecNumber evidence="7">2.6.1.-</ecNumber>
    </recommendedName>
</protein>
<evidence type="ECO:0000256" key="2">
    <source>
        <dbReference type="ARBA" id="ARBA00007441"/>
    </source>
</evidence>
<comment type="cofactor">
    <cofactor evidence="1 7">
        <name>pyridoxal 5'-phosphate</name>
        <dbReference type="ChEBI" id="CHEBI:597326"/>
    </cofactor>
</comment>
<dbReference type="GO" id="GO:0004069">
    <property type="term" value="F:L-aspartate:2-oxoglutarate aminotransferase activity"/>
    <property type="evidence" value="ECO:0007669"/>
    <property type="project" value="UniProtKB-EC"/>
</dbReference>
<dbReference type="InterPro" id="IPR004838">
    <property type="entry name" value="NHTrfase_class1_PyrdxlP-BS"/>
</dbReference>
<evidence type="ECO:0000313" key="9">
    <source>
        <dbReference type="EMBL" id="TWI84679.1"/>
    </source>
</evidence>
<dbReference type="InterPro" id="IPR015424">
    <property type="entry name" value="PyrdxlP-dep_Trfase"/>
</dbReference>
<dbReference type="PROSITE" id="PS00105">
    <property type="entry name" value="AA_TRANSFER_CLASS_1"/>
    <property type="match status" value="1"/>
</dbReference>
<gene>
    <name evidence="9" type="ORF">JM93_03013</name>
</gene>
<evidence type="ECO:0000259" key="8">
    <source>
        <dbReference type="Pfam" id="PF00155"/>
    </source>
</evidence>
<evidence type="ECO:0000313" key="10">
    <source>
        <dbReference type="Proteomes" id="UP000320593"/>
    </source>
</evidence>
<dbReference type="InterPro" id="IPR004839">
    <property type="entry name" value="Aminotransferase_I/II_large"/>
</dbReference>
<dbReference type="GO" id="GO:0030170">
    <property type="term" value="F:pyridoxal phosphate binding"/>
    <property type="evidence" value="ECO:0007669"/>
    <property type="project" value="InterPro"/>
</dbReference>
<keyword evidence="3 7" id="KW-0032">Aminotransferase</keyword>
<dbReference type="CDD" id="cd00609">
    <property type="entry name" value="AAT_like"/>
    <property type="match status" value="1"/>
</dbReference>
<dbReference type="RefSeq" id="WP_155197388.1">
    <property type="nucleotide sequence ID" value="NZ_SMLY01000054.1"/>
</dbReference>
<reference evidence="9 10" key="1">
    <citation type="submission" date="2019-07" db="EMBL/GenBank/DDBJ databases">
        <title>Genomic Encyclopedia of Archaeal and Bacterial Type Strains, Phase II (KMG-II): from individual species to whole genera.</title>
        <authorList>
            <person name="Goeker M."/>
        </authorList>
    </citation>
    <scope>NUCLEOTIDE SEQUENCE [LARGE SCALE GENOMIC DNA]</scope>
    <source>
        <strain evidence="9 10">ATCC BAA-252</strain>
    </source>
</reference>
<dbReference type="GO" id="GO:0006520">
    <property type="term" value="P:amino acid metabolic process"/>
    <property type="evidence" value="ECO:0007669"/>
    <property type="project" value="InterPro"/>
</dbReference>
<keyword evidence="5" id="KW-0663">Pyridoxal phosphate</keyword>
<feature type="domain" description="Aminotransferase class I/classII large" evidence="8">
    <location>
        <begin position="37"/>
        <end position="388"/>
    </location>
</feature>
<dbReference type="PANTHER" id="PTHR46383">
    <property type="entry name" value="ASPARTATE AMINOTRANSFERASE"/>
    <property type="match status" value="1"/>
</dbReference>
<name>A0A562STL4_9HYPH</name>
<accession>A0A562STL4</accession>
<sequence length="395" mass="43169">MDAVASSSVFNSLSSESRLAPESGIVEVVNSARERADLIPLWVGEGDLPTPDFVCDAAIASMRAGETFYTYQRGIPELRTAIAEYHSDLYGGSFDLERFYVTGSGMQAIQIAVTCVISPGDHVLVPTPAWPNLAAAVEIRGGRAIPVPMDFTSAGWSLDIDRLVDAATPQTRAIFLNSPCNPSGWVASRDNIEAILAFARKEGLWIIADEIYARFYFGGGRRAPSFFDVIEPDDRVIFVNSFSKNWAMTGWRVGWLSAPPEMGQVIENLIQYSTSGVPVYSQRAAAAALNEGTGFLDQQLSRAENGRALVLEQFARSERFRFAAPEGAFYAFFGIDGISDTRQLALDLVRETGVGLAPGSAFGDAGQGFLRLCFARREDHVREGLDRIVRWIDGR</sequence>
<dbReference type="InterPro" id="IPR050596">
    <property type="entry name" value="AspAT/PAT-like"/>
</dbReference>
<evidence type="ECO:0000256" key="1">
    <source>
        <dbReference type="ARBA" id="ARBA00001933"/>
    </source>
</evidence>
<evidence type="ECO:0000256" key="4">
    <source>
        <dbReference type="ARBA" id="ARBA00022679"/>
    </source>
</evidence>
<dbReference type="EC" id="2.6.1.-" evidence="7"/>
<dbReference type="PANTHER" id="PTHR46383:SF2">
    <property type="entry name" value="AMINOTRANSFERASE"/>
    <property type="match status" value="1"/>
</dbReference>
<comment type="similarity">
    <text evidence="2 7">Belongs to the class-I pyridoxal-phosphate-dependent aminotransferase family.</text>
</comment>
<dbReference type="NCBIfam" id="NF004770">
    <property type="entry name" value="PRK06108.1"/>
    <property type="match status" value="1"/>
</dbReference>
<dbReference type="Gene3D" id="3.40.640.10">
    <property type="entry name" value="Type I PLP-dependent aspartate aminotransferase-like (Major domain)"/>
    <property type="match status" value="1"/>
</dbReference>
<comment type="caution">
    <text evidence="9">The sequence shown here is derived from an EMBL/GenBank/DDBJ whole genome shotgun (WGS) entry which is preliminary data.</text>
</comment>
<dbReference type="Pfam" id="PF00155">
    <property type="entry name" value="Aminotran_1_2"/>
    <property type="match status" value="1"/>
</dbReference>
<dbReference type="SUPFAM" id="SSF53383">
    <property type="entry name" value="PLP-dependent transferases"/>
    <property type="match status" value="1"/>
</dbReference>